<evidence type="ECO:0000256" key="1">
    <source>
        <dbReference type="SAM" id="MobiDB-lite"/>
    </source>
</evidence>
<name>A0A6A3NGH1_9STRA</name>
<comment type="caution">
    <text evidence="2">The sequence shown here is derived from an EMBL/GenBank/DDBJ whole genome shotgun (WGS) entry which is preliminary data.</text>
</comment>
<dbReference type="Proteomes" id="UP000429607">
    <property type="component" value="Unassembled WGS sequence"/>
</dbReference>
<feature type="compositionally biased region" description="Basic and acidic residues" evidence="1">
    <location>
        <begin position="129"/>
        <end position="138"/>
    </location>
</feature>
<evidence type="ECO:0000313" key="2">
    <source>
        <dbReference type="EMBL" id="KAE9040388.1"/>
    </source>
</evidence>
<feature type="compositionally biased region" description="Low complexity" evidence="1">
    <location>
        <begin position="159"/>
        <end position="177"/>
    </location>
</feature>
<proteinExistence type="predicted"/>
<sequence>MGALVFSPPLPVDSQGGGSAAHGQQMIPPAHSAGPSPVNQGPSSQKRPRGSLSPGRLRGGSRSSVRSRGQGVSSSSDDDDDPVMQALSKSRVAERRRHQSSGASDRGSPRSSAAVSGYGSPTHPIELTSPHHSDHEGSESVDPAANISDRRGSGHPSDDGSSTRSTSSPSSQASASTGRLLSATALAALPATRVPRNQWIPGYVDRRNFVAADVAPWALPKILQLSVRELTVDLLFQKFSKPALWIFPPDERAPMVQHWSPNLITESNVRTLYAATPWDVIDAVVAPVSFDLVDWFQVMANQYMQVDEDFRQELWGSTHVFPITTSLRKCSPFFNELADNRKQRRSLCSSLEVASTLMLRGIVAGYCVLDVFLGRFFLHFPRTGEKKFWFPGTPAH</sequence>
<feature type="region of interest" description="Disordered" evidence="1">
    <location>
        <begin position="1"/>
        <end position="177"/>
    </location>
</feature>
<evidence type="ECO:0000313" key="3">
    <source>
        <dbReference type="Proteomes" id="UP000429607"/>
    </source>
</evidence>
<feature type="compositionally biased region" description="Basic and acidic residues" evidence="1">
    <location>
        <begin position="148"/>
        <end position="158"/>
    </location>
</feature>
<accession>A0A6A3NGH1</accession>
<dbReference type="AlphaFoldDB" id="A0A6A3NGH1"/>
<dbReference type="EMBL" id="QXFV01000346">
    <property type="protein sequence ID" value="KAE9040388.1"/>
    <property type="molecule type" value="Genomic_DNA"/>
</dbReference>
<gene>
    <name evidence="2" type="ORF">PR001_g7091</name>
</gene>
<organism evidence="2 3">
    <name type="scientific">Phytophthora rubi</name>
    <dbReference type="NCBI Taxonomy" id="129364"/>
    <lineage>
        <taxon>Eukaryota</taxon>
        <taxon>Sar</taxon>
        <taxon>Stramenopiles</taxon>
        <taxon>Oomycota</taxon>
        <taxon>Peronosporomycetes</taxon>
        <taxon>Peronosporales</taxon>
        <taxon>Peronosporaceae</taxon>
        <taxon>Phytophthora</taxon>
    </lineage>
</organism>
<feature type="compositionally biased region" description="Low complexity" evidence="1">
    <location>
        <begin position="50"/>
        <end position="75"/>
    </location>
</feature>
<protein>
    <submittedName>
        <fullName evidence="2">Uncharacterized protein</fullName>
    </submittedName>
</protein>
<reference evidence="2 3" key="1">
    <citation type="submission" date="2018-09" db="EMBL/GenBank/DDBJ databases">
        <title>Genomic investigation of the strawberry pathogen Phytophthora fragariae indicates pathogenicity is determined by transcriptional variation in three key races.</title>
        <authorList>
            <person name="Adams T.M."/>
            <person name="Armitage A.D."/>
            <person name="Sobczyk M.K."/>
            <person name="Bates H.J."/>
            <person name="Dunwell J.M."/>
            <person name="Nellist C.F."/>
            <person name="Harrison R.J."/>
        </authorList>
    </citation>
    <scope>NUCLEOTIDE SEQUENCE [LARGE SCALE GENOMIC DNA]</scope>
    <source>
        <strain evidence="2 3">SCRP249</strain>
    </source>
</reference>